<dbReference type="Proteomes" id="UP001228376">
    <property type="component" value="Unassembled WGS sequence"/>
</dbReference>
<sequence length="303" mass="34558">MDPVFTEEMGDRLRERIVYHEGFPLNPFLRRNKQVAGLVTKEKPSEAARRVVDVFSSVYRTFGAQQKSALYDAAKRGIEIYGDKMTMELLLEILEGLENYGKQVLMSISSRLVQLVDIDSFDYESENKWDEYFAPGGNVTIIQLAGYVQDEIKRLMAEFILWDLWYYTQDGTKDKAIPVVLDEAQNLDFSDGSPSAKILREGRKFGWSAWFATQTFNNFSKDELSIIDNAGTKVYFNPAQSELRVLANRIGNADPEELRMLQKGQCLVIGQFKKDDHSLGTPRYHVVKVPAMNAEIRGKSIEV</sequence>
<protein>
    <recommendedName>
        <fullName evidence="3">TraD/TraG TraM recognition site domain-containing protein</fullName>
    </recommendedName>
</protein>
<organism evidence="1 2">
    <name type="scientific">Tigheibacillus jepli</name>
    <dbReference type="NCBI Taxonomy" id="3035914"/>
    <lineage>
        <taxon>Bacteria</taxon>
        <taxon>Bacillati</taxon>
        <taxon>Bacillota</taxon>
        <taxon>Bacilli</taxon>
        <taxon>Bacillales</taxon>
        <taxon>Bacillaceae</taxon>
        <taxon>Tigheibacillus</taxon>
    </lineage>
</organism>
<proteinExistence type="predicted"/>
<dbReference type="PANTHER" id="PTHR30121">
    <property type="entry name" value="UNCHARACTERIZED PROTEIN YJGR-RELATED"/>
    <property type="match status" value="1"/>
</dbReference>
<dbReference type="InterPro" id="IPR027417">
    <property type="entry name" value="P-loop_NTPase"/>
</dbReference>
<keyword evidence="2" id="KW-1185">Reference proteome</keyword>
<dbReference type="InterPro" id="IPR051162">
    <property type="entry name" value="T4SS_component"/>
</dbReference>
<dbReference type="RefSeq" id="WP_306066901.1">
    <property type="nucleotide sequence ID" value="NZ_JAROCA020000001.1"/>
</dbReference>
<name>A0ABU5CE90_9BACI</name>
<comment type="caution">
    <text evidence="1">The sequence shown here is derived from an EMBL/GenBank/DDBJ whole genome shotgun (WGS) entry which is preliminary data.</text>
</comment>
<dbReference type="CDD" id="cd01127">
    <property type="entry name" value="TrwB_TraG_TraD_VirD4"/>
    <property type="match status" value="1"/>
</dbReference>
<dbReference type="EMBL" id="JAROCA020000001">
    <property type="protein sequence ID" value="MDY0404658.1"/>
    <property type="molecule type" value="Genomic_DNA"/>
</dbReference>
<dbReference type="SUPFAM" id="SSF52540">
    <property type="entry name" value="P-loop containing nucleoside triphosphate hydrolases"/>
    <property type="match status" value="1"/>
</dbReference>
<dbReference type="Gene3D" id="3.40.50.300">
    <property type="entry name" value="P-loop containing nucleotide triphosphate hydrolases"/>
    <property type="match status" value="1"/>
</dbReference>
<dbReference type="PANTHER" id="PTHR30121:SF6">
    <property type="entry name" value="SLR6007 PROTEIN"/>
    <property type="match status" value="1"/>
</dbReference>
<evidence type="ECO:0008006" key="3">
    <source>
        <dbReference type="Google" id="ProtNLM"/>
    </source>
</evidence>
<gene>
    <name evidence="1" type="ORF">P5G51_003900</name>
</gene>
<reference evidence="1 2" key="1">
    <citation type="submission" date="2023-10" db="EMBL/GenBank/DDBJ databases">
        <title>179-bfca-hs.</title>
        <authorList>
            <person name="Miliotis G."/>
            <person name="Sengupta P."/>
            <person name="Hameed A."/>
            <person name="Chuvochina M."/>
            <person name="Mcdonagh F."/>
            <person name="Simpson A.C."/>
            <person name="Singh N.K."/>
            <person name="Rekha P.D."/>
            <person name="Raman K."/>
            <person name="Hugenholtz P."/>
            <person name="Venkateswaran K."/>
        </authorList>
    </citation>
    <scope>NUCLEOTIDE SEQUENCE [LARGE SCALE GENOMIC DNA]</scope>
    <source>
        <strain evidence="1 2">179-BFC-A-HS</strain>
    </source>
</reference>
<evidence type="ECO:0000313" key="2">
    <source>
        <dbReference type="Proteomes" id="UP001228376"/>
    </source>
</evidence>
<evidence type="ECO:0000313" key="1">
    <source>
        <dbReference type="EMBL" id="MDY0404658.1"/>
    </source>
</evidence>
<accession>A0ABU5CE90</accession>